<dbReference type="SUPFAM" id="SSF53474">
    <property type="entry name" value="alpha/beta-Hydrolases"/>
    <property type="match status" value="1"/>
</dbReference>
<keyword evidence="6" id="KW-1015">Disulfide bond</keyword>
<gene>
    <name evidence="10" type="ORF">TMSB3V08_LOCUS1509</name>
</gene>
<name>A0A7R9DZC4_9NEOP</name>
<comment type="similarity">
    <text evidence="1">Belongs to the palmitoyl-protein thioesterase family.</text>
</comment>
<dbReference type="FunFam" id="3.40.50.1820:FF:000107">
    <property type="entry name" value="Palmitoyl-protein thioesterase 1"/>
    <property type="match status" value="1"/>
</dbReference>
<evidence type="ECO:0000256" key="7">
    <source>
        <dbReference type="ARBA" id="ARBA00023180"/>
    </source>
</evidence>
<dbReference type="Gene3D" id="3.40.50.1820">
    <property type="entry name" value="alpha/beta hydrolase"/>
    <property type="match status" value="1"/>
</dbReference>
<reference evidence="10" key="1">
    <citation type="submission" date="2020-11" db="EMBL/GenBank/DDBJ databases">
        <authorList>
            <person name="Tran Van P."/>
        </authorList>
    </citation>
    <scope>NUCLEOTIDE SEQUENCE</scope>
</reference>
<dbReference type="GO" id="GO:0006898">
    <property type="term" value="P:receptor-mediated endocytosis"/>
    <property type="evidence" value="ECO:0007669"/>
    <property type="project" value="TreeGrafter"/>
</dbReference>
<dbReference type="Pfam" id="PF02089">
    <property type="entry name" value="Palm_thioest"/>
    <property type="match status" value="1"/>
</dbReference>
<evidence type="ECO:0000256" key="9">
    <source>
        <dbReference type="ARBA" id="ARBA00047409"/>
    </source>
</evidence>
<dbReference type="InterPro" id="IPR002472">
    <property type="entry name" value="Palm_thioest"/>
</dbReference>
<organism evidence="10">
    <name type="scientific">Timema monikensis</name>
    <dbReference type="NCBI Taxonomy" id="170555"/>
    <lineage>
        <taxon>Eukaryota</taxon>
        <taxon>Metazoa</taxon>
        <taxon>Ecdysozoa</taxon>
        <taxon>Arthropoda</taxon>
        <taxon>Hexapoda</taxon>
        <taxon>Insecta</taxon>
        <taxon>Pterygota</taxon>
        <taxon>Neoptera</taxon>
        <taxon>Polyneoptera</taxon>
        <taxon>Phasmatodea</taxon>
        <taxon>Timematodea</taxon>
        <taxon>Timematoidea</taxon>
        <taxon>Timematidae</taxon>
        <taxon>Timema</taxon>
    </lineage>
</organism>
<dbReference type="AlphaFoldDB" id="A0A7R9DZC4"/>
<dbReference type="GO" id="GO:0005764">
    <property type="term" value="C:lysosome"/>
    <property type="evidence" value="ECO:0007669"/>
    <property type="project" value="TreeGrafter"/>
</dbReference>
<accession>A0A7R9DZC4</accession>
<evidence type="ECO:0000313" key="10">
    <source>
        <dbReference type="EMBL" id="CAD7424571.1"/>
    </source>
</evidence>
<evidence type="ECO:0000256" key="8">
    <source>
        <dbReference type="ARBA" id="ARBA00031934"/>
    </source>
</evidence>
<evidence type="ECO:0000256" key="3">
    <source>
        <dbReference type="ARBA" id="ARBA00014212"/>
    </source>
</evidence>
<evidence type="ECO:0000256" key="4">
    <source>
        <dbReference type="ARBA" id="ARBA00022729"/>
    </source>
</evidence>
<keyword evidence="5" id="KW-0378">Hydrolase</keyword>
<evidence type="ECO:0000256" key="5">
    <source>
        <dbReference type="ARBA" id="ARBA00022801"/>
    </source>
</evidence>
<keyword evidence="4" id="KW-0732">Signal</keyword>
<evidence type="ECO:0000256" key="2">
    <source>
        <dbReference type="ARBA" id="ARBA00012423"/>
    </source>
</evidence>
<dbReference type="InterPro" id="IPR029058">
    <property type="entry name" value="AB_hydrolase_fold"/>
</dbReference>
<dbReference type="EMBL" id="OB792809">
    <property type="protein sequence ID" value="CAD7424571.1"/>
    <property type="molecule type" value="Genomic_DNA"/>
</dbReference>
<dbReference type="GO" id="GO:0008474">
    <property type="term" value="F:palmitoyl-(protein) hydrolase activity"/>
    <property type="evidence" value="ECO:0007669"/>
    <property type="project" value="UniProtKB-EC"/>
</dbReference>
<dbReference type="PANTHER" id="PTHR11247:SF8">
    <property type="entry name" value="PALMITOYL-PROTEIN THIOESTERASE 1"/>
    <property type="match status" value="1"/>
</dbReference>
<dbReference type="EC" id="3.1.2.22" evidence="2"/>
<evidence type="ECO:0000256" key="1">
    <source>
        <dbReference type="ARBA" id="ARBA00010758"/>
    </source>
</evidence>
<dbReference type="PANTHER" id="PTHR11247">
    <property type="entry name" value="PALMITOYL-PROTEIN THIOESTERASE/DOLICHYLDIPHOSPHATASE 1"/>
    <property type="match status" value="1"/>
</dbReference>
<sequence length="283" mass="32238">MYDLNSFRDEEGKTILSTSDWDSNSDLPTIRDPVNRESDSLDHVATEAGDYCCNPLSLGYIQDMIEKNVPGINVTSLKIGHTIIQDIENGYFLNVNTQVERVCKQLAADPNLKGGYNAIGFSQGAQFLRAVAQRCPTPPILNLISIGGQHQGVYGVPDCGYPKHKYCDYIRKILTHAAYFSWVQKELVQAEYWHDPLKEDEYRQASIFLADINNEKVKNATYKENLLQLNSFVLVKFNNDTIVQPKETEWFGFYKPGQAKDFYTLQESDLYTQTLTRSCRHVV</sequence>
<protein>
    <recommendedName>
        <fullName evidence="3">Palmitoyl-protein thioesterase 1</fullName>
        <ecNumber evidence="2">3.1.2.22</ecNumber>
    </recommendedName>
    <alternativeName>
        <fullName evidence="8">Palmitoyl-protein hydrolase 1</fullName>
    </alternativeName>
</protein>
<proteinExistence type="inferred from homology"/>
<dbReference type="PRINTS" id="PR00414">
    <property type="entry name" value="PPTHIESTRASE"/>
</dbReference>
<keyword evidence="7" id="KW-0325">Glycoprotein</keyword>
<evidence type="ECO:0000256" key="6">
    <source>
        <dbReference type="ARBA" id="ARBA00023157"/>
    </source>
</evidence>
<comment type="catalytic activity">
    <reaction evidence="9">
        <text>S-hexadecanoyl-L-cysteinyl-[protein] + H2O = L-cysteinyl-[protein] + hexadecanoate + H(+)</text>
        <dbReference type="Rhea" id="RHEA:19233"/>
        <dbReference type="Rhea" id="RHEA-COMP:10131"/>
        <dbReference type="Rhea" id="RHEA-COMP:11032"/>
        <dbReference type="ChEBI" id="CHEBI:7896"/>
        <dbReference type="ChEBI" id="CHEBI:15377"/>
        <dbReference type="ChEBI" id="CHEBI:15378"/>
        <dbReference type="ChEBI" id="CHEBI:29950"/>
        <dbReference type="ChEBI" id="CHEBI:74151"/>
        <dbReference type="EC" id="3.1.2.22"/>
    </reaction>
    <physiologicalReaction direction="left-to-right" evidence="9">
        <dbReference type="Rhea" id="RHEA:19234"/>
    </physiologicalReaction>
</comment>